<dbReference type="EMBL" id="GGEC01033943">
    <property type="protein sequence ID" value="MBX14427.1"/>
    <property type="molecule type" value="Transcribed_RNA"/>
</dbReference>
<reference evidence="2" key="1">
    <citation type="submission" date="2018-02" db="EMBL/GenBank/DDBJ databases">
        <title>Rhizophora mucronata_Transcriptome.</title>
        <authorList>
            <person name="Meera S.P."/>
            <person name="Sreeshan A."/>
            <person name="Augustine A."/>
        </authorList>
    </citation>
    <scope>NUCLEOTIDE SEQUENCE</scope>
    <source>
        <tissue evidence="2">Leaf</tissue>
    </source>
</reference>
<name>A0A2P2L8X1_RHIMU</name>
<evidence type="ECO:0000313" key="2">
    <source>
        <dbReference type="EMBL" id="MBX14427.1"/>
    </source>
</evidence>
<dbReference type="EMBL" id="GGEC01033947">
    <property type="protein sequence ID" value="MBX14431.1"/>
    <property type="molecule type" value="Transcribed_RNA"/>
</dbReference>
<evidence type="ECO:0000256" key="1">
    <source>
        <dbReference type="SAM" id="Phobius"/>
    </source>
</evidence>
<dbReference type="AlphaFoldDB" id="A0A2P2L8X1"/>
<organism evidence="2">
    <name type="scientific">Rhizophora mucronata</name>
    <name type="common">Asiatic mangrove</name>
    <dbReference type="NCBI Taxonomy" id="61149"/>
    <lineage>
        <taxon>Eukaryota</taxon>
        <taxon>Viridiplantae</taxon>
        <taxon>Streptophyta</taxon>
        <taxon>Embryophyta</taxon>
        <taxon>Tracheophyta</taxon>
        <taxon>Spermatophyta</taxon>
        <taxon>Magnoliopsida</taxon>
        <taxon>eudicotyledons</taxon>
        <taxon>Gunneridae</taxon>
        <taxon>Pentapetalae</taxon>
        <taxon>rosids</taxon>
        <taxon>fabids</taxon>
        <taxon>Malpighiales</taxon>
        <taxon>Rhizophoraceae</taxon>
        <taxon>Rhizophora</taxon>
    </lineage>
</organism>
<accession>A0A2P2L8X1</accession>
<proteinExistence type="predicted"/>
<keyword evidence="1" id="KW-0472">Membrane</keyword>
<keyword evidence="1" id="KW-0812">Transmembrane</keyword>
<feature type="transmembrane region" description="Helical" evidence="1">
    <location>
        <begin position="164"/>
        <end position="187"/>
    </location>
</feature>
<sequence>MHRRTVLLSAQTPAVALPIVINGIAIHIMSMAIPQSWHIKNPQNTSVSGQFLQFTASNSTPLLLFLQFVVIRVLKLTTLSLHRHSRLRFGRACNYGVKKGGWLDKMPSPFAAAATVDVNKRRSIEGSIVIFEANKPLRLSFLGGGTGGADAEGSCRVHSVQRNVAYGSACVAIVDVNVAAVGIFFLYKRRRLDSVFLTLCRTLEECHGRSG</sequence>
<keyword evidence="1" id="KW-1133">Transmembrane helix</keyword>
<protein>
    <submittedName>
        <fullName evidence="2">Uncharacterized protein</fullName>
    </submittedName>
</protein>
<feature type="transmembrane region" description="Helical" evidence="1">
    <location>
        <begin position="12"/>
        <end position="33"/>
    </location>
</feature>